<evidence type="ECO:0000256" key="2">
    <source>
        <dbReference type="ARBA" id="ARBA00005722"/>
    </source>
</evidence>
<protein>
    <submittedName>
        <fullName evidence="7">MipA/OmpV family protein</fullName>
    </submittedName>
</protein>
<name>A0AB74UL07_9GAMM</name>
<dbReference type="GO" id="GO:0009252">
    <property type="term" value="P:peptidoglycan biosynthetic process"/>
    <property type="evidence" value="ECO:0007669"/>
    <property type="project" value="TreeGrafter"/>
</dbReference>
<dbReference type="Pfam" id="PF06629">
    <property type="entry name" value="MipA"/>
    <property type="match status" value="1"/>
</dbReference>
<evidence type="ECO:0000313" key="7">
    <source>
        <dbReference type="EMBL" id="XIA17268.1"/>
    </source>
</evidence>
<dbReference type="EMBL" id="CP170721">
    <property type="protein sequence ID" value="XIA17268.1"/>
    <property type="molecule type" value="Genomic_DNA"/>
</dbReference>
<comment type="similarity">
    <text evidence="2">Belongs to the MipA/OmpV family.</text>
</comment>
<evidence type="ECO:0000256" key="6">
    <source>
        <dbReference type="SAM" id="SignalP"/>
    </source>
</evidence>
<gene>
    <name evidence="7" type="ORF">ACFYG5_11890</name>
</gene>
<keyword evidence="4" id="KW-0472">Membrane</keyword>
<keyword evidence="5" id="KW-0998">Cell outer membrane</keyword>
<evidence type="ECO:0000256" key="3">
    <source>
        <dbReference type="ARBA" id="ARBA00022729"/>
    </source>
</evidence>
<feature type="signal peptide" evidence="6">
    <location>
        <begin position="1"/>
        <end position="23"/>
    </location>
</feature>
<evidence type="ECO:0000256" key="1">
    <source>
        <dbReference type="ARBA" id="ARBA00004442"/>
    </source>
</evidence>
<sequence length="255" mass="28019">MLPPFFWIVVAGLLCACCSEAFAAGETASRRLQRGWQAGAIALVSNGGYAGSSRRQLVVPAAAYEGEHVFLRGLQLGWHAWQRDDWRLDLVAQARLDGFDADDIPLDGLRDRRRSMDVGAVLTRSGRLGNLQLTVLTDALSRSRGQELALQYGYPLQFGKWRVTPGLGVRWWSSRLADYYYGIRPSEAANGAPGPYAVPGVLVPEASLGAVAPMGRRWTFWSALKYQRLPRAITDSPLVERSSASTVLVGFVYAF</sequence>
<keyword evidence="3 6" id="KW-0732">Signal</keyword>
<reference evidence="7" key="1">
    <citation type="submission" date="2024-10" db="EMBL/GenBank/DDBJ databases">
        <authorList>
            <person name="Lesea H.P."/>
            <person name="Kuehl J.V."/>
            <person name="Chandonia J.-M."/>
        </authorList>
    </citation>
    <scope>NUCLEOTIDE SEQUENCE</scope>
    <source>
        <strain evidence="7">FW102-FHT14D07</strain>
    </source>
</reference>
<dbReference type="PANTHER" id="PTHR38776">
    <property type="entry name" value="MLTA-INTERACTING PROTEIN-RELATED"/>
    <property type="match status" value="1"/>
</dbReference>
<dbReference type="RefSeq" id="WP_395116870.1">
    <property type="nucleotide sequence ID" value="NZ_CP170721.1"/>
</dbReference>
<accession>A0AB74UL07</accession>
<feature type="chain" id="PRO_5044494176" evidence="6">
    <location>
        <begin position="24"/>
        <end position="255"/>
    </location>
</feature>
<dbReference type="AlphaFoldDB" id="A0AB74UL07"/>
<dbReference type="InterPro" id="IPR010583">
    <property type="entry name" value="MipA"/>
</dbReference>
<dbReference type="PANTHER" id="PTHR38776:SF1">
    <property type="entry name" value="MLTA-INTERACTING PROTEIN-RELATED"/>
    <property type="match status" value="1"/>
</dbReference>
<evidence type="ECO:0000256" key="5">
    <source>
        <dbReference type="ARBA" id="ARBA00023237"/>
    </source>
</evidence>
<dbReference type="GO" id="GO:0009279">
    <property type="term" value="C:cell outer membrane"/>
    <property type="evidence" value="ECO:0007669"/>
    <property type="project" value="UniProtKB-SubCell"/>
</dbReference>
<proteinExistence type="inferred from homology"/>
<evidence type="ECO:0000256" key="4">
    <source>
        <dbReference type="ARBA" id="ARBA00023136"/>
    </source>
</evidence>
<organism evidence="7">
    <name type="scientific">Rhodanobacter sp. FW102-FHT14D07</name>
    <dbReference type="NCBI Taxonomy" id="3351462"/>
    <lineage>
        <taxon>Bacteria</taxon>
        <taxon>Pseudomonadati</taxon>
        <taxon>Pseudomonadota</taxon>
        <taxon>Gammaproteobacteria</taxon>
        <taxon>Lysobacterales</taxon>
        <taxon>Rhodanobacteraceae</taxon>
        <taxon>Rhodanobacter</taxon>
    </lineage>
</organism>
<comment type="subcellular location">
    <subcellularLocation>
        <location evidence="1">Cell outer membrane</location>
    </subcellularLocation>
</comment>